<sequence length="598" mass="64200">MPLMFHIAELQSMAPPAADGNVIRRSIYQNSNTMVEVLTKSKDPRSRTATAGSTAASEPAWPAAVPVRRDGRPLPAVPAENEQAEHTDSWKEFTVWTNQLKQLVRDIGKRPATAHLRPLLSRLEETVRVPPVPPGALWATEDDEHGPLRDRMEEIQLENEDLQRKFQSLSAAMRDYQQQRQGIDGAGGDDRLRRTTETDTELAELKRQLAKYKKYAKELKKTKENLLNTIQTQEEKHAAELKSLKEEHETQMSQVLAQFTSETEMLVSFRADVEAVQRSLAQRVRENSELQKALAERDTELERLAAQNQTLHELALKLLQLPGSDPPSVTQLLTKLQSPDTGGFSAVPGGAGDSAPPARDASLFSLDVTEPLPARPFPREWADLSLGSLVGSAGTGEQRLPADGDRGAPARRPPSGAAGEPPRPASGVAAGSVPGVERRDGPEVGGGDAPPQRQSREADTGGPTAGGDAPRHRQSREGSGVSQGRPAGGDTPPQHQPREAGAGDTNQRLFGGPVTSTNRDGPAQDRSGRGDQLPDGDGGPAAVDQCVVGPTGGGDCGRLPPVGSLTSEETFQRSLARLAERMTDLHQGISLAAQVLSP</sequence>
<dbReference type="PANTHER" id="PTHR23159:SF31">
    <property type="entry name" value="CENTROSOME-ASSOCIATED PROTEIN CEP250 ISOFORM X1"/>
    <property type="match status" value="1"/>
</dbReference>
<organism evidence="3 4">
    <name type="scientific">Amphibalanus amphitrite</name>
    <name type="common">Striped barnacle</name>
    <name type="synonym">Balanus amphitrite</name>
    <dbReference type="NCBI Taxonomy" id="1232801"/>
    <lineage>
        <taxon>Eukaryota</taxon>
        <taxon>Metazoa</taxon>
        <taxon>Ecdysozoa</taxon>
        <taxon>Arthropoda</taxon>
        <taxon>Crustacea</taxon>
        <taxon>Multicrustacea</taxon>
        <taxon>Cirripedia</taxon>
        <taxon>Thoracica</taxon>
        <taxon>Thoracicalcarea</taxon>
        <taxon>Balanomorpha</taxon>
        <taxon>Balanoidea</taxon>
        <taxon>Balanidae</taxon>
        <taxon>Amphibalaninae</taxon>
        <taxon>Amphibalanus</taxon>
    </lineage>
</organism>
<evidence type="ECO:0000313" key="4">
    <source>
        <dbReference type="Proteomes" id="UP000440578"/>
    </source>
</evidence>
<evidence type="ECO:0000256" key="1">
    <source>
        <dbReference type="SAM" id="Coils"/>
    </source>
</evidence>
<protein>
    <submittedName>
        <fullName evidence="3">Uncharacterized protein</fullName>
    </submittedName>
</protein>
<evidence type="ECO:0000313" key="3">
    <source>
        <dbReference type="EMBL" id="KAF0286885.1"/>
    </source>
</evidence>
<gene>
    <name evidence="3" type="ORF">FJT64_014649</name>
</gene>
<keyword evidence="4" id="KW-1185">Reference proteome</keyword>
<reference evidence="3 4" key="1">
    <citation type="submission" date="2019-07" db="EMBL/GenBank/DDBJ databases">
        <title>Draft genome assembly of a fouling barnacle, Amphibalanus amphitrite (Darwin, 1854): The first reference genome for Thecostraca.</title>
        <authorList>
            <person name="Kim W."/>
        </authorList>
    </citation>
    <scope>NUCLEOTIDE SEQUENCE [LARGE SCALE GENOMIC DNA]</scope>
    <source>
        <strain evidence="3">SNU_AA5</strain>
        <tissue evidence="3">Soma without cirri and trophi</tissue>
    </source>
</reference>
<proteinExistence type="predicted"/>
<dbReference type="PANTHER" id="PTHR23159">
    <property type="entry name" value="CENTROSOMAL PROTEIN 2"/>
    <property type="match status" value="1"/>
</dbReference>
<dbReference type="OrthoDB" id="6405329at2759"/>
<feature type="region of interest" description="Disordered" evidence="2">
    <location>
        <begin position="340"/>
        <end position="359"/>
    </location>
</feature>
<dbReference type="EMBL" id="VIIS01002223">
    <property type="protein sequence ID" value="KAF0286885.1"/>
    <property type="molecule type" value="Genomic_DNA"/>
</dbReference>
<dbReference type="AlphaFoldDB" id="A0A6A4UZT1"/>
<dbReference type="Proteomes" id="UP000440578">
    <property type="component" value="Unassembled WGS sequence"/>
</dbReference>
<keyword evidence="1" id="KW-0175">Coiled coil</keyword>
<feature type="coiled-coil region" evidence="1">
    <location>
        <begin position="152"/>
        <end position="258"/>
    </location>
</feature>
<feature type="compositionally biased region" description="Low complexity" evidence="2">
    <location>
        <begin position="47"/>
        <end position="57"/>
    </location>
</feature>
<evidence type="ECO:0000256" key="2">
    <source>
        <dbReference type="SAM" id="MobiDB-lite"/>
    </source>
</evidence>
<feature type="region of interest" description="Disordered" evidence="2">
    <location>
        <begin position="392"/>
        <end position="566"/>
    </location>
</feature>
<accession>A0A6A4UZT1</accession>
<feature type="region of interest" description="Disordered" evidence="2">
    <location>
        <begin position="40"/>
        <end position="68"/>
    </location>
</feature>
<feature type="compositionally biased region" description="Polar residues" evidence="2">
    <location>
        <begin position="504"/>
        <end position="519"/>
    </location>
</feature>
<name>A0A6A4UZT1_AMPAM</name>
<comment type="caution">
    <text evidence="3">The sequence shown here is derived from an EMBL/GenBank/DDBJ whole genome shotgun (WGS) entry which is preliminary data.</text>
</comment>